<dbReference type="PANTHER" id="PTHR32119">
    <property type="entry name" value="OROTIDINE 5'-PHOSPHATE DECARBOXYLASE"/>
    <property type="match status" value="1"/>
</dbReference>
<organism evidence="12 13">
    <name type="scientific">Micavibrio aeruginosavorus</name>
    <dbReference type="NCBI Taxonomy" id="349221"/>
    <lineage>
        <taxon>Bacteria</taxon>
        <taxon>Pseudomonadati</taxon>
        <taxon>Bdellovibrionota</taxon>
        <taxon>Bdellovibrionia</taxon>
        <taxon>Bdellovibrionales</taxon>
        <taxon>Pseudobdellovibrionaceae</taxon>
        <taxon>Micavibrio</taxon>
    </lineage>
</organism>
<feature type="binding site" evidence="7 9">
    <location>
        <position position="124"/>
    </location>
    <ligand>
        <name>substrate</name>
    </ligand>
</feature>
<evidence type="ECO:0000256" key="4">
    <source>
        <dbReference type="ARBA" id="ARBA00022975"/>
    </source>
</evidence>
<feature type="binding site" evidence="7 9">
    <location>
        <position position="9"/>
    </location>
    <ligand>
        <name>substrate</name>
    </ligand>
</feature>
<dbReference type="SMART" id="SM00934">
    <property type="entry name" value="OMPdecase"/>
    <property type="match status" value="1"/>
</dbReference>
<feature type="binding site" evidence="7">
    <location>
        <begin position="60"/>
        <end position="69"/>
    </location>
    <ligand>
        <name>substrate</name>
    </ligand>
</feature>
<dbReference type="SUPFAM" id="SSF51366">
    <property type="entry name" value="Ribulose-phoshate binding barrel"/>
    <property type="match status" value="1"/>
</dbReference>
<comment type="pathway">
    <text evidence="2 7 10">Pyrimidine metabolism; UMP biosynthesis via de novo pathway; UMP from orotate: step 2/2.</text>
</comment>
<feature type="active site" description="For OMPdecase activity" evidence="8">
    <location>
        <position position="65"/>
    </location>
</feature>
<dbReference type="EMBL" id="QFOT01000001">
    <property type="protein sequence ID" value="PZP57477.1"/>
    <property type="molecule type" value="Genomic_DNA"/>
</dbReference>
<evidence type="ECO:0000313" key="12">
    <source>
        <dbReference type="EMBL" id="PZP57477.1"/>
    </source>
</evidence>
<dbReference type="PANTHER" id="PTHR32119:SF2">
    <property type="entry name" value="OROTIDINE 5'-PHOSPHATE DECARBOXYLASE"/>
    <property type="match status" value="1"/>
</dbReference>
<evidence type="ECO:0000256" key="10">
    <source>
        <dbReference type="RuleBase" id="RU000512"/>
    </source>
</evidence>
<dbReference type="GO" id="GO:0004590">
    <property type="term" value="F:orotidine-5'-phosphate decarboxylase activity"/>
    <property type="evidence" value="ECO:0007669"/>
    <property type="project" value="UniProtKB-UniRule"/>
</dbReference>
<evidence type="ECO:0000256" key="9">
    <source>
        <dbReference type="PIRSR" id="PIRSR614732-2"/>
    </source>
</evidence>
<dbReference type="Gene3D" id="3.20.20.70">
    <property type="entry name" value="Aldolase class I"/>
    <property type="match status" value="1"/>
</dbReference>
<evidence type="ECO:0000256" key="1">
    <source>
        <dbReference type="ARBA" id="ARBA00002356"/>
    </source>
</evidence>
<sequence length="234" mass="25237">MPRIFCAIDTQDISRAEKLCEIIAATKAGVKLGLEFFNTHGPQGVTKIRDAFPDLPFFLDLKLHDIPNTVAKSVRALAKLQPDYLNVHAGGGYEMMKAAAEAANDEAEKLGLRPAKVIAVTVLTSFDEEGLKLVGQDTPIEKQVLRLAKLAKEAGMAGVVCSSHEIRTLREEIGCQFVLITPGIRPEGAAANDQKRMMTPKEAVDLGATHLVIGRPITEAPDPAAAIEEIYQGL</sequence>
<evidence type="ECO:0000256" key="7">
    <source>
        <dbReference type="HAMAP-Rule" id="MF_01200"/>
    </source>
</evidence>
<dbReference type="InterPro" id="IPR018089">
    <property type="entry name" value="OMPdecase_AS"/>
</dbReference>
<dbReference type="InterPro" id="IPR047596">
    <property type="entry name" value="OMPdecase_bac"/>
</dbReference>
<gene>
    <name evidence="7" type="primary">pyrF</name>
    <name evidence="12" type="ORF">DI586_00130</name>
</gene>
<feature type="binding site" evidence="7 9">
    <location>
        <position position="214"/>
    </location>
    <ligand>
        <name>substrate</name>
    </ligand>
</feature>
<comment type="similarity">
    <text evidence="7">Belongs to the OMP decarboxylase family. Type 1 subfamily.</text>
</comment>
<dbReference type="NCBIfam" id="TIGR01740">
    <property type="entry name" value="pyrF"/>
    <property type="match status" value="1"/>
</dbReference>
<protein>
    <recommendedName>
        <fullName evidence="7">Orotidine 5'-phosphate decarboxylase</fullName>
        <ecNumber evidence="7">4.1.1.23</ecNumber>
    </recommendedName>
    <alternativeName>
        <fullName evidence="7">OMP decarboxylase</fullName>
        <shortName evidence="7">OMPDCase</shortName>
        <shortName evidence="7">OMPdecase</shortName>
    </alternativeName>
</protein>
<evidence type="ECO:0000313" key="13">
    <source>
        <dbReference type="Proteomes" id="UP000249739"/>
    </source>
</evidence>
<feature type="active site" description="For OMPdecase activity" evidence="8">
    <location>
        <position position="62"/>
    </location>
</feature>
<comment type="subunit">
    <text evidence="7">Homodimer.</text>
</comment>
<keyword evidence="3 7" id="KW-0210">Decarboxylase</keyword>
<feature type="binding site" evidence="7 9">
    <location>
        <position position="215"/>
    </location>
    <ligand>
        <name>substrate</name>
    </ligand>
</feature>
<dbReference type="AlphaFoldDB" id="A0A2W5FUH1"/>
<dbReference type="InterPro" id="IPR013785">
    <property type="entry name" value="Aldolase_TIM"/>
</dbReference>
<dbReference type="UniPathway" id="UPA00070">
    <property type="reaction ID" value="UER00120"/>
</dbReference>
<dbReference type="InterPro" id="IPR001754">
    <property type="entry name" value="OMPdeCOase_dom"/>
</dbReference>
<name>A0A2W5FUH1_9BACT</name>
<evidence type="ECO:0000256" key="2">
    <source>
        <dbReference type="ARBA" id="ARBA00004861"/>
    </source>
</evidence>
<dbReference type="GO" id="GO:0006207">
    <property type="term" value="P:'de novo' pyrimidine nucleobase biosynthetic process"/>
    <property type="evidence" value="ECO:0007669"/>
    <property type="project" value="InterPro"/>
</dbReference>
<feature type="active site" description="For OMPdecase activity" evidence="8">
    <location>
        <position position="60"/>
    </location>
</feature>
<feature type="binding site" evidence="7 9">
    <location>
        <position position="31"/>
    </location>
    <ligand>
        <name>substrate</name>
    </ligand>
</feature>
<evidence type="ECO:0000259" key="11">
    <source>
        <dbReference type="SMART" id="SM00934"/>
    </source>
</evidence>
<dbReference type="CDD" id="cd04725">
    <property type="entry name" value="OMP_decarboxylase_like"/>
    <property type="match status" value="1"/>
</dbReference>
<comment type="caution">
    <text evidence="12">The sequence shown here is derived from an EMBL/GenBank/DDBJ whole genome shotgun (WGS) entry which is preliminary data.</text>
</comment>
<evidence type="ECO:0000256" key="5">
    <source>
        <dbReference type="ARBA" id="ARBA00023239"/>
    </source>
</evidence>
<evidence type="ECO:0000256" key="6">
    <source>
        <dbReference type="ARBA" id="ARBA00049157"/>
    </source>
</evidence>
<evidence type="ECO:0000256" key="3">
    <source>
        <dbReference type="ARBA" id="ARBA00022793"/>
    </source>
</evidence>
<keyword evidence="4 7" id="KW-0665">Pyrimidine biosynthesis</keyword>
<dbReference type="InterPro" id="IPR014732">
    <property type="entry name" value="OMPdecase"/>
</dbReference>
<dbReference type="Pfam" id="PF00215">
    <property type="entry name" value="OMPdecase"/>
    <property type="match status" value="1"/>
</dbReference>
<feature type="domain" description="Orotidine 5'-phosphate decarboxylase" evidence="11">
    <location>
        <begin position="3"/>
        <end position="230"/>
    </location>
</feature>
<keyword evidence="5 7" id="KW-0456">Lyase</keyword>
<dbReference type="NCBIfam" id="NF001273">
    <property type="entry name" value="PRK00230.1"/>
    <property type="match status" value="1"/>
</dbReference>
<evidence type="ECO:0000256" key="8">
    <source>
        <dbReference type="PIRSR" id="PIRSR614732-1"/>
    </source>
</evidence>
<reference evidence="12 13" key="1">
    <citation type="submission" date="2017-08" db="EMBL/GenBank/DDBJ databases">
        <title>Infants hospitalized years apart are colonized by the same room-sourced microbial strains.</title>
        <authorList>
            <person name="Brooks B."/>
            <person name="Olm M.R."/>
            <person name="Firek B.A."/>
            <person name="Baker R."/>
            <person name="Thomas B.C."/>
            <person name="Morowitz M.J."/>
            <person name="Banfield J.F."/>
        </authorList>
    </citation>
    <scope>NUCLEOTIDE SEQUENCE [LARGE SCALE GENOMIC DNA]</scope>
    <source>
        <strain evidence="12">S2_006_000_R2_64</strain>
    </source>
</reference>
<dbReference type="InterPro" id="IPR011060">
    <property type="entry name" value="RibuloseP-bd_barrel"/>
</dbReference>
<accession>A0A2W5FUH1</accession>
<proteinExistence type="inferred from homology"/>
<dbReference type="EC" id="4.1.1.23" evidence="7"/>
<comment type="function">
    <text evidence="1 7">Catalyzes the decarboxylation of orotidine 5'-monophosphate (OMP) to uridine 5'-monophosphate (UMP).</text>
</comment>
<dbReference type="HAMAP" id="MF_01200_B">
    <property type="entry name" value="OMPdecase_type1_B"/>
    <property type="match status" value="1"/>
</dbReference>
<dbReference type="Proteomes" id="UP000249739">
    <property type="component" value="Unassembled WGS sequence"/>
</dbReference>
<feature type="active site" description="Proton donor" evidence="7">
    <location>
        <position position="62"/>
    </location>
</feature>
<dbReference type="GO" id="GO:0044205">
    <property type="term" value="P:'de novo' UMP biosynthetic process"/>
    <property type="evidence" value="ECO:0007669"/>
    <property type="project" value="UniProtKB-UniRule"/>
</dbReference>
<comment type="catalytic activity">
    <reaction evidence="6 7 10">
        <text>orotidine 5'-phosphate + H(+) = UMP + CO2</text>
        <dbReference type="Rhea" id="RHEA:11596"/>
        <dbReference type="ChEBI" id="CHEBI:15378"/>
        <dbReference type="ChEBI" id="CHEBI:16526"/>
        <dbReference type="ChEBI" id="CHEBI:57538"/>
        <dbReference type="ChEBI" id="CHEBI:57865"/>
        <dbReference type="EC" id="4.1.1.23"/>
    </reaction>
</comment>
<dbReference type="GO" id="GO:0005829">
    <property type="term" value="C:cytosol"/>
    <property type="evidence" value="ECO:0007669"/>
    <property type="project" value="TreeGrafter"/>
</dbReference>
<feature type="binding site" evidence="7 9">
    <location>
        <position position="185"/>
    </location>
    <ligand>
        <name>substrate</name>
    </ligand>
</feature>
<feature type="binding site" evidence="7 9">
    <location>
        <position position="194"/>
    </location>
    <ligand>
        <name>substrate</name>
    </ligand>
</feature>
<dbReference type="PROSITE" id="PS00156">
    <property type="entry name" value="OMPDECASE"/>
    <property type="match status" value="1"/>
</dbReference>